<name>A0ABR5N4S4_BRECH</name>
<organism evidence="1 2">
    <name type="scientific">Brevibacillus choshinensis</name>
    <dbReference type="NCBI Taxonomy" id="54911"/>
    <lineage>
        <taxon>Bacteria</taxon>
        <taxon>Bacillati</taxon>
        <taxon>Bacillota</taxon>
        <taxon>Bacilli</taxon>
        <taxon>Bacillales</taxon>
        <taxon>Paenibacillaceae</taxon>
        <taxon>Brevibacillus</taxon>
    </lineage>
</organism>
<evidence type="ECO:0000313" key="2">
    <source>
        <dbReference type="Proteomes" id="UP000051063"/>
    </source>
</evidence>
<dbReference type="EMBL" id="LJJB01000010">
    <property type="protein sequence ID" value="KQL45630.1"/>
    <property type="molecule type" value="Genomic_DNA"/>
</dbReference>
<sequence>MLLIHGKYLFSHKISLMDVCLLFPPYVMGRAKSSKRNGQVAHIHAIIEKKEESFRKLSSIYP</sequence>
<reference evidence="1 2" key="1">
    <citation type="submission" date="2015-09" db="EMBL/GenBank/DDBJ databases">
        <title>Genome sequencing project for genomic taxonomy and phylogenomics of Bacillus-like bacteria.</title>
        <authorList>
            <person name="Liu B."/>
            <person name="Wang J."/>
            <person name="Zhu Y."/>
            <person name="Liu G."/>
            <person name="Chen Q."/>
            <person name="Chen Z."/>
            <person name="Lan J."/>
            <person name="Che J."/>
            <person name="Ge C."/>
            <person name="Shi H."/>
            <person name="Pan Z."/>
            <person name="Liu X."/>
        </authorList>
    </citation>
    <scope>NUCLEOTIDE SEQUENCE [LARGE SCALE GENOMIC DNA]</scope>
    <source>
        <strain evidence="1 2">DSM 8552</strain>
    </source>
</reference>
<gene>
    <name evidence="1" type="ORF">AN963_11250</name>
</gene>
<protein>
    <submittedName>
        <fullName evidence="1">Uncharacterized protein</fullName>
    </submittedName>
</protein>
<dbReference type="Proteomes" id="UP000051063">
    <property type="component" value="Unassembled WGS sequence"/>
</dbReference>
<accession>A0ABR5N4S4</accession>
<proteinExistence type="predicted"/>
<keyword evidence="2" id="KW-1185">Reference proteome</keyword>
<comment type="caution">
    <text evidence="1">The sequence shown here is derived from an EMBL/GenBank/DDBJ whole genome shotgun (WGS) entry which is preliminary data.</text>
</comment>
<evidence type="ECO:0000313" key="1">
    <source>
        <dbReference type="EMBL" id="KQL45630.1"/>
    </source>
</evidence>